<keyword evidence="7" id="KW-0472">Membrane</keyword>
<evidence type="ECO:0000256" key="1">
    <source>
        <dbReference type="ARBA" id="ARBA00004395"/>
    </source>
</evidence>
<organism evidence="9 10">
    <name type="scientific">Artemisia annua</name>
    <name type="common">Sweet wormwood</name>
    <dbReference type="NCBI Taxonomy" id="35608"/>
    <lineage>
        <taxon>Eukaryota</taxon>
        <taxon>Viridiplantae</taxon>
        <taxon>Streptophyta</taxon>
        <taxon>Embryophyta</taxon>
        <taxon>Tracheophyta</taxon>
        <taxon>Spermatophyta</taxon>
        <taxon>Magnoliopsida</taxon>
        <taxon>eudicotyledons</taxon>
        <taxon>Gunneridae</taxon>
        <taxon>Pentapetalae</taxon>
        <taxon>asterids</taxon>
        <taxon>campanulids</taxon>
        <taxon>Asterales</taxon>
        <taxon>Asteraceae</taxon>
        <taxon>Asteroideae</taxon>
        <taxon>Anthemideae</taxon>
        <taxon>Artemisiinae</taxon>
        <taxon>Artemisia</taxon>
    </lineage>
</organism>
<comment type="subcellular location">
    <subcellularLocation>
        <location evidence="1">Golgi apparatus membrane</location>
        <topology evidence="1">Peripheral membrane protein</topology>
    </subcellularLocation>
</comment>
<evidence type="ECO:0000256" key="3">
    <source>
        <dbReference type="ARBA" id="ARBA00020983"/>
    </source>
</evidence>
<dbReference type="GO" id="GO:0017119">
    <property type="term" value="C:Golgi transport complex"/>
    <property type="evidence" value="ECO:0007669"/>
    <property type="project" value="InterPro"/>
</dbReference>
<dbReference type="GO" id="GO:0015031">
    <property type="term" value="P:protein transport"/>
    <property type="evidence" value="ECO:0007669"/>
    <property type="project" value="UniProtKB-KW"/>
</dbReference>
<keyword evidence="5" id="KW-0653">Protein transport</keyword>
<dbReference type="STRING" id="35608.A0A2U1NNA5"/>
<accession>A0A2U1NNA5</accession>
<dbReference type="SUPFAM" id="SSF74788">
    <property type="entry name" value="Cullin repeat-like"/>
    <property type="match status" value="1"/>
</dbReference>
<keyword evidence="6" id="KW-0333">Golgi apparatus</keyword>
<comment type="caution">
    <text evidence="9">The sequence shown here is derived from an EMBL/GenBank/DDBJ whole genome shotgun (WGS) entry which is preliminary data.</text>
</comment>
<evidence type="ECO:0000256" key="2">
    <source>
        <dbReference type="ARBA" id="ARBA00006419"/>
    </source>
</evidence>
<proteinExistence type="inferred from homology"/>
<evidence type="ECO:0000256" key="8">
    <source>
        <dbReference type="ARBA" id="ARBA00031347"/>
    </source>
</evidence>
<evidence type="ECO:0000256" key="4">
    <source>
        <dbReference type="ARBA" id="ARBA00022448"/>
    </source>
</evidence>
<evidence type="ECO:0000256" key="7">
    <source>
        <dbReference type="ARBA" id="ARBA00023136"/>
    </source>
</evidence>
<dbReference type="Proteomes" id="UP000245207">
    <property type="component" value="Unassembled WGS sequence"/>
</dbReference>
<name>A0A2U1NNA5_ARTAN</name>
<keyword evidence="4" id="KW-0813">Transport</keyword>
<gene>
    <name evidence="9" type="ORF">CTI12_AA247590</name>
</gene>
<dbReference type="InterPro" id="IPR007255">
    <property type="entry name" value="COG8"/>
</dbReference>
<dbReference type="GO" id="GO:0006891">
    <property type="term" value="P:intra-Golgi vesicle-mediated transport"/>
    <property type="evidence" value="ECO:0007669"/>
    <property type="project" value="TreeGrafter"/>
</dbReference>
<reference evidence="9 10" key="1">
    <citation type="journal article" date="2018" name="Mol. Plant">
        <title>The genome of Artemisia annua provides insight into the evolution of Asteraceae family and artemisinin biosynthesis.</title>
        <authorList>
            <person name="Shen Q."/>
            <person name="Zhang L."/>
            <person name="Liao Z."/>
            <person name="Wang S."/>
            <person name="Yan T."/>
            <person name="Shi P."/>
            <person name="Liu M."/>
            <person name="Fu X."/>
            <person name="Pan Q."/>
            <person name="Wang Y."/>
            <person name="Lv Z."/>
            <person name="Lu X."/>
            <person name="Zhang F."/>
            <person name="Jiang W."/>
            <person name="Ma Y."/>
            <person name="Chen M."/>
            <person name="Hao X."/>
            <person name="Li L."/>
            <person name="Tang Y."/>
            <person name="Lv G."/>
            <person name="Zhou Y."/>
            <person name="Sun X."/>
            <person name="Brodelius P.E."/>
            <person name="Rose J.K.C."/>
            <person name="Tang K."/>
        </authorList>
    </citation>
    <scope>NUCLEOTIDE SEQUENCE [LARGE SCALE GENOMIC DNA]</scope>
    <source>
        <strain evidence="10">cv. Huhao1</strain>
        <tissue evidence="9">Leaf</tissue>
    </source>
</reference>
<evidence type="ECO:0000256" key="6">
    <source>
        <dbReference type="ARBA" id="ARBA00023034"/>
    </source>
</evidence>
<dbReference type="EMBL" id="PKPP01002484">
    <property type="protein sequence ID" value="PWA74966.1"/>
    <property type="molecule type" value="Genomic_DNA"/>
</dbReference>
<dbReference type="GO" id="GO:0000139">
    <property type="term" value="C:Golgi membrane"/>
    <property type="evidence" value="ECO:0007669"/>
    <property type="project" value="UniProtKB-SubCell"/>
</dbReference>
<keyword evidence="10" id="KW-1185">Reference proteome</keyword>
<dbReference type="InterPro" id="IPR016159">
    <property type="entry name" value="Cullin_repeat-like_dom_sf"/>
</dbReference>
<dbReference type="OrthoDB" id="1661054at2759"/>
<dbReference type="Pfam" id="PF04124">
    <property type="entry name" value="Dor1"/>
    <property type="match status" value="1"/>
</dbReference>
<evidence type="ECO:0000256" key="5">
    <source>
        <dbReference type="ARBA" id="ARBA00022927"/>
    </source>
</evidence>
<sequence>MDKDWFFIIYPDLGMFQVLDHLVIQKLDDKGIGEEINGKSNFYGRLDMLRNFNFKGFGSFLLELSYLLIPWHCEPEEVEPVEPLMIGDRVCVKRSVPQPRDSWLSGNLDDLDQRNAYEYLKGMVKCHKMHLFDVVNRYCAIFADDTLGSEENYDVGLLFSWSMHQIASHLKTL</sequence>
<evidence type="ECO:0000313" key="10">
    <source>
        <dbReference type="Proteomes" id="UP000245207"/>
    </source>
</evidence>
<protein>
    <recommendedName>
        <fullName evidence="3">Conserved oligomeric Golgi complex subunit 8</fullName>
    </recommendedName>
    <alternativeName>
        <fullName evidence="8">Component of oligomeric Golgi complex 8</fullName>
    </alternativeName>
</protein>
<dbReference type="AlphaFoldDB" id="A0A2U1NNA5"/>
<evidence type="ECO:0000313" key="9">
    <source>
        <dbReference type="EMBL" id="PWA74966.1"/>
    </source>
</evidence>
<dbReference type="PANTHER" id="PTHR21311:SF0">
    <property type="entry name" value="CONSERVED OLIGOMERIC GOLGI COMPLEX SUBUNIT 8"/>
    <property type="match status" value="1"/>
</dbReference>
<dbReference type="PANTHER" id="PTHR21311">
    <property type="entry name" value="CONSERVED OLIGOMERIC GOLGI COMPLEX COMPONENT 8"/>
    <property type="match status" value="1"/>
</dbReference>
<comment type="similarity">
    <text evidence="2">Belongs to the COG8 family.</text>
</comment>